<reference evidence="4 5" key="1">
    <citation type="submission" date="2021-11" db="EMBL/GenBank/DDBJ databases">
        <title>Comparative genomics of bee honey and flower isolates.</title>
        <authorList>
            <person name="Bechtner J.D."/>
            <person name="Gallus M.K."/>
            <person name="Ehrmann M."/>
        </authorList>
    </citation>
    <scope>NUCLEOTIDE SEQUENCE [LARGE SCALE GENOMIC DNA]</scope>
    <source>
        <strain evidence="4 5">M161</strain>
    </source>
</reference>
<keyword evidence="4" id="KW-0378">Hydrolase</keyword>
<keyword evidence="5" id="KW-1185">Reference proteome</keyword>
<keyword evidence="4" id="KW-0482">Metalloprotease</keyword>
<keyword evidence="4" id="KW-0645">Protease</keyword>
<evidence type="ECO:0000313" key="4">
    <source>
        <dbReference type="EMBL" id="MCK8624864.1"/>
    </source>
</evidence>
<comment type="similarity">
    <text evidence="1">Belongs to the UPF0177 family.</text>
</comment>
<name>A0ABT0I2B3_9LACO</name>
<dbReference type="GO" id="GO:0008237">
    <property type="term" value="F:metallopeptidase activity"/>
    <property type="evidence" value="ECO:0007669"/>
    <property type="project" value="UniProtKB-KW"/>
</dbReference>
<feature type="transmembrane region" description="Helical" evidence="2">
    <location>
        <begin position="145"/>
        <end position="163"/>
    </location>
</feature>
<accession>A0ABT0I2B3</accession>
<dbReference type="PANTHER" id="PTHR36435:SF1">
    <property type="entry name" value="CAAX AMINO TERMINAL PROTEASE FAMILY PROTEIN"/>
    <property type="match status" value="1"/>
</dbReference>
<protein>
    <submittedName>
        <fullName evidence="4">CPBP family intramembrane metalloprotease</fullName>
    </submittedName>
</protein>
<feature type="transmembrane region" description="Helical" evidence="2">
    <location>
        <begin position="106"/>
        <end position="125"/>
    </location>
</feature>
<dbReference type="PANTHER" id="PTHR36435">
    <property type="entry name" value="SLR1288 PROTEIN"/>
    <property type="match status" value="1"/>
</dbReference>
<evidence type="ECO:0000259" key="3">
    <source>
        <dbReference type="Pfam" id="PF02517"/>
    </source>
</evidence>
<feature type="transmembrane region" description="Helical" evidence="2">
    <location>
        <begin position="222"/>
        <end position="239"/>
    </location>
</feature>
<proteinExistence type="inferred from homology"/>
<dbReference type="InterPro" id="IPR003675">
    <property type="entry name" value="Rce1/LyrA-like_dom"/>
</dbReference>
<dbReference type="RefSeq" id="WP_248601751.1">
    <property type="nucleotide sequence ID" value="NZ_JAJIAO010000004.1"/>
</dbReference>
<keyword evidence="2" id="KW-1133">Transmembrane helix</keyword>
<feature type="transmembrane region" description="Helical" evidence="2">
    <location>
        <begin position="78"/>
        <end position="94"/>
    </location>
</feature>
<evidence type="ECO:0000256" key="2">
    <source>
        <dbReference type="SAM" id="Phobius"/>
    </source>
</evidence>
<feature type="domain" description="CAAX prenyl protease 2/Lysostaphin resistance protein A-like" evidence="3">
    <location>
        <begin position="106"/>
        <end position="206"/>
    </location>
</feature>
<keyword evidence="2" id="KW-0472">Membrane</keyword>
<evidence type="ECO:0000313" key="5">
    <source>
        <dbReference type="Proteomes" id="UP001522905"/>
    </source>
</evidence>
<evidence type="ECO:0000256" key="1">
    <source>
        <dbReference type="ARBA" id="ARBA00009067"/>
    </source>
</evidence>
<dbReference type="EMBL" id="JAJIAO010000004">
    <property type="protein sequence ID" value="MCK8624864.1"/>
    <property type="molecule type" value="Genomic_DNA"/>
</dbReference>
<dbReference type="Pfam" id="PF02517">
    <property type="entry name" value="Rce1-like"/>
    <property type="match status" value="1"/>
</dbReference>
<dbReference type="InterPro" id="IPR052710">
    <property type="entry name" value="CAAX_protease"/>
</dbReference>
<feature type="transmembrane region" description="Helical" evidence="2">
    <location>
        <begin position="39"/>
        <end position="57"/>
    </location>
</feature>
<organism evidence="4 5">
    <name type="scientific">Apilactobacillus xinyiensis</name>
    <dbReference type="NCBI Taxonomy" id="2841032"/>
    <lineage>
        <taxon>Bacteria</taxon>
        <taxon>Bacillati</taxon>
        <taxon>Bacillota</taxon>
        <taxon>Bacilli</taxon>
        <taxon>Lactobacillales</taxon>
        <taxon>Lactobacillaceae</taxon>
        <taxon>Apilactobacillus</taxon>
    </lineage>
</organism>
<dbReference type="Proteomes" id="UP001522905">
    <property type="component" value="Unassembled WGS sequence"/>
</dbReference>
<feature type="transmembrane region" description="Helical" evidence="2">
    <location>
        <begin position="12"/>
        <end position="33"/>
    </location>
</feature>
<sequence>MTNLKNLKSILWFSIIVFATSILINIASSYLVILTKIPLSLLAYIQFILLMLAYVFLNKKIAMKRIHIKSYLPFKYQIIPYLTAMLMIVYLLRPNSNNAEITFNQFFIVNIANCVGAAICEEYFVRGILLKSLLQLYKKRGRMGILYAIFAASVIFALFHTFEAVITKSWIEILVPFCLGIILCAIYIACESIIPCIIFHFAYDFMVYFLNNNVAGITIPEYIIITFIITSIILLPVMWRGSISEKFYK</sequence>
<comment type="caution">
    <text evidence="4">The sequence shown here is derived from an EMBL/GenBank/DDBJ whole genome shotgun (WGS) entry which is preliminary data.</text>
</comment>
<gene>
    <name evidence="4" type="ORF">LNP07_04965</name>
</gene>
<keyword evidence="2" id="KW-0812">Transmembrane</keyword>
<feature type="transmembrane region" description="Helical" evidence="2">
    <location>
        <begin position="169"/>
        <end position="188"/>
    </location>
</feature>